<name>A0A267GNZ0_9PLAT</name>
<dbReference type="GO" id="GO:0004674">
    <property type="term" value="F:protein serine/threonine kinase activity"/>
    <property type="evidence" value="ECO:0007669"/>
    <property type="project" value="TreeGrafter"/>
</dbReference>
<dbReference type="PROSITE" id="PS50011">
    <property type="entry name" value="PROTEIN_KINASE_DOM"/>
    <property type="match status" value="1"/>
</dbReference>
<proteinExistence type="predicted"/>
<keyword evidence="3" id="KW-1185">Reference proteome</keyword>
<dbReference type="Pfam" id="PF00069">
    <property type="entry name" value="Pkinase"/>
    <property type="match status" value="1"/>
</dbReference>
<dbReference type="InterPro" id="IPR000719">
    <property type="entry name" value="Prot_kinase_dom"/>
</dbReference>
<dbReference type="STRING" id="282301.A0A267GNZ0"/>
<feature type="domain" description="Protein kinase" evidence="1">
    <location>
        <begin position="1"/>
        <end position="206"/>
    </location>
</feature>
<reference evidence="2 3" key="1">
    <citation type="submission" date="2017-06" db="EMBL/GenBank/DDBJ databases">
        <title>A platform for efficient transgenesis in Macrostomum lignano, a flatworm model organism for stem cell research.</title>
        <authorList>
            <person name="Berezikov E."/>
        </authorList>
    </citation>
    <scope>NUCLEOTIDE SEQUENCE [LARGE SCALE GENOMIC DNA]</scope>
    <source>
        <strain evidence="2">DV1</strain>
        <tissue evidence="2">Whole organism</tissue>
    </source>
</reference>
<accession>A0A267GNZ0</accession>
<dbReference type="SMART" id="SM00220">
    <property type="entry name" value="S_TKc"/>
    <property type="match status" value="1"/>
</dbReference>
<dbReference type="SUPFAM" id="SSF56112">
    <property type="entry name" value="Protein kinase-like (PK-like)"/>
    <property type="match status" value="1"/>
</dbReference>
<dbReference type="AlphaFoldDB" id="A0A267GNZ0"/>
<dbReference type="InterPro" id="IPR011009">
    <property type="entry name" value="Kinase-like_dom_sf"/>
</dbReference>
<dbReference type="InterPro" id="IPR008271">
    <property type="entry name" value="Ser/Thr_kinase_AS"/>
</dbReference>
<dbReference type="EMBL" id="NIVC01000218">
    <property type="protein sequence ID" value="PAA87748.1"/>
    <property type="molecule type" value="Genomic_DNA"/>
</dbReference>
<dbReference type="InterPro" id="IPR051681">
    <property type="entry name" value="Ser/Thr_Kinases-Pseudokinases"/>
</dbReference>
<dbReference type="PROSITE" id="PS00108">
    <property type="entry name" value="PROTEIN_KINASE_ST"/>
    <property type="match status" value="1"/>
</dbReference>
<evidence type="ECO:0000313" key="2">
    <source>
        <dbReference type="EMBL" id="PAA87748.1"/>
    </source>
</evidence>
<dbReference type="OrthoDB" id="10261027at2759"/>
<gene>
    <name evidence="2" type="ORF">BOX15_Mlig009939g2</name>
</gene>
<evidence type="ECO:0000259" key="1">
    <source>
        <dbReference type="PROSITE" id="PS50011"/>
    </source>
</evidence>
<dbReference type="GO" id="GO:0005524">
    <property type="term" value="F:ATP binding"/>
    <property type="evidence" value="ECO:0007669"/>
    <property type="project" value="InterPro"/>
</dbReference>
<sequence length="379" mass="42338">MELADFSLRYAISRADVFPTVISYTLDHVTCWLLQAARGLEFLHSRQIVHRDVKALNMLLYDRGATLKLCDLEIGRDCQINMTAEQGTELWQAPEVKVVVRVEISTSQQRGKPLAEYGKPADCYSFGRVILELLLRDLPPPLDSQINWDDSILQAEWPTQSQTETAIRLRELQAQAVNHNPADRPDIQTIVNRLIELGGSERAPSLDCVSIPVDDCTDTGSQLSLSMSTGARVQAPSLPEELLATVHDLQEFCLGYDNGPLTAEQLNDSSVVLNEQVDKVIQCLSAGASLNPVDASRLFVQFRVCNNANNIDHHGSRIKLCLISRDATNVYNSIFNDELVAFLSSQTFATLLYNLLSLQLFCRHQLLPNCLTLRPFNRS</sequence>
<organism evidence="2 3">
    <name type="scientific">Macrostomum lignano</name>
    <dbReference type="NCBI Taxonomy" id="282301"/>
    <lineage>
        <taxon>Eukaryota</taxon>
        <taxon>Metazoa</taxon>
        <taxon>Spiralia</taxon>
        <taxon>Lophotrochozoa</taxon>
        <taxon>Platyhelminthes</taxon>
        <taxon>Rhabditophora</taxon>
        <taxon>Macrostomorpha</taxon>
        <taxon>Macrostomida</taxon>
        <taxon>Macrostomidae</taxon>
        <taxon>Macrostomum</taxon>
    </lineage>
</organism>
<dbReference type="PANTHER" id="PTHR44329">
    <property type="entry name" value="SERINE/THREONINE-PROTEIN KINASE TNNI3K-RELATED"/>
    <property type="match status" value="1"/>
</dbReference>
<dbReference type="Proteomes" id="UP000215902">
    <property type="component" value="Unassembled WGS sequence"/>
</dbReference>
<protein>
    <recommendedName>
        <fullName evidence="1">Protein kinase domain-containing protein</fullName>
    </recommendedName>
</protein>
<evidence type="ECO:0000313" key="3">
    <source>
        <dbReference type="Proteomes" id="UP000215902"/>
    </source>
</evidence>
<comment type="caution">
    <text evidence="2">The sequence shown here is derived from an EMBL/GenBank/DDBJ whole genome shotgun (WGS) entry which is preliminary data.</text>
</comment>
<dbReference type="Gene3D" id="1.10.510.10">
    <property type="entry name" value="Transferase(Phosphotransferase) domain 1"/>
    <property type="match status" value="1"/>
</dbReference>